<organism evidence="1">
    <name type="scientific">Anguilla anguilla</name>
    <name type="common">European freshwater eel</name>
    <name type="synonym">Muraena anguilla</name>
    <dbReference type="NCBI Taxonomy" id="7936"/>
    <lineage>
        <taxon>Eukaryota</taxon>
        <taxon>Metazoa</taxon>
        <taxon>Chordata</taxon>
        <taxon>Craniata</taxon>
        <taxon>Vertebrata</taxon>
        <taxon>Euteleostomi</taxon>
        <taxon>Actinopterygii</taxon>
        <taxon>Neopterygii</taxon>
        <taxon>Teleostei</taxon>
        <taxon>Anguilliformes</taxon>
        <taxon>Anguillidae</taxon>
        <taxon>Anguilla</taxon>
    </lineage>
</organism>
<dbReference type="EMBL" id="GBXM01080510">
    <property type="protein sequence ID" value="JAH28067.1"/>
    <property type="molecule type" value="Transcribed_RNA"/>
</dbReference>
<reference evidence="1" key="1">
    <citation type="submission" date="2014-11" db="EMBL/GenBank/DDBJ databases">
        <authorList>
            <person name="Amaro Gonzalez C."/>
        </authorList>
    </citation>
    <scope>NUCLEOTIDE SEQUENCE</scope>
</reference>
<protein>
    <submittedName>
        <fullName evidence="1">Uncharacterized protein</fullName>
    </submittedName>
</protein>
<proteinExistence type="predicted"/>
<dbReference type="AlphaFoldDB" id="A0A0E9RGY6"/>
<accession>A0A0E9RGY6</accession>
<evidence type="ECO:0000313" key="1">
    <source>
        <dbReference type="EMBL" id="JAH28067.1"/>
    </source>
</evidence>
<reference evidence="1" key="2">
    <citation type="journal article" date="2015" name="Fish Shellfish Immunol.">
        <title>Early steps in the European eel (Anguilla anguilla)-Vibrio vulnificus interaction in the gills: Role of the RtxA13 toxin.</title>
        <authorList>
            <person name="Callol A."/>
            <person name="Pajuelo D."/>
            <person name="Ebbesson L."/>
            <person name="Teles M."/>
            <person name="MacKenzie S."/>
            <person name="Amaro C."/>
        </authorList>
    </citation>
    <scope>NUCLEOTIDE SEQUENCE</scope>
</reference>
<sequence>MKYKYTTLQFQNVCAIHRKYMNCPGLILYHS</sequence>
<name>A0A0E9RGY6_ANGAN</name>